<accession>A0ABT2ADH6</accession>
<proteinExistence type="predicted"/>
<dbReference type="EMBL" id="JANUGX010000039">
    <property type="protein sequence ID" value="MCS0592256.1"/>
    <property type="molecule type" value="Genomic_DNA"/>
</dbReference>
<dbReference type="InterPro" id="IPR054402">
    <property type="entry name" value="Tt1218-like_dom"/>
</dbReference>
<keyword evidence="3" id="KW-1185">Reference proteome</keyword>
<dbReference type="InterPro" id="IPR013362">
    <property type="entry name" value="Pilus_4_PilV"/>
</dbReference>
<organism evidence="2 3">
    <name type="scientific">Massilia norwichensis</name>
    <dbReference type="NCBI Taxonomy" id="1442366"/>
    <lineage>
        <taxon>Bacteria</taxon>
        <taxon>Pseudomonadati</taxon>
        <taxon>Pseudomonadota</taxon>
        <taxon>Betaproteobacteria</taxon>
        <taxon>Burkholderiales</taxon>
        <taxon>Oxalobacteraceae</taxon>
        <taxon>Telluria group</taxon>
        <taxon>Massilia</taxon>
    </lineage>
</organism>
<dbReference type="RefSeq" id="WP_258848026.1">
    <property type="nucleotide sequence ID" value="NZ_JANUGX010000039.1"/>
</dbReference>
<dbReference type="Pfam" id="PF07963">
    <property type="entry name" value="N_methyl"/>
    <property type="match status" value="1"/>
</dbReference>
<sequence>MAGHRAHRPCAGFTLVEVLVALFVVALGVAGAAAVQAVAVRAAGEAARLADGMRLADSLAQRMRANPAAMALPDAANPYLQFDVQASALPAAPASCYGSADCGPAELAAFDLFETAAQLAGRFPGGRMRVCRDAQTPGATGLLAWDCTDTPGAPVTVKLGWHDRQAAPDAPEAPAVFLTLGEGAP</sequence>
<evidence type="ECO:0000313" key="3">
    <source>
        <dbReference type="Proteomes" id="UP001205560"/>
    </source>
</evidence>
<dbReference type="NCBIfam" id="TIGR02532">
    <property type="entry name" value="IV_pilin_GFxxxE"/>
    <property type="match status" value="1"/>
</dbReference>
<name>A0ABT2ADH6_9BURK</name>
<dbReference type="InterPro" id="IPR012902">
    <property type="entry name" value="N_methyl_site"/>
</dbReference>
<feature type="domain" description="Type IV pilin Tt1218-like" evidence="1">
    <location>
        <begin position="34"/>
        <end position="112"/>
    </location>
</feature>
<dbReference type="Proteomes" id="UP001205560">
    <property type="component" value="Unassembled WGS sequence"/>
</dbReference>
<reference evidence="2 3" key="1">
    <citation type="submission" date="2022-08" db="EMBL/GenBank/DDBJ databases">
        <title>Reclassification of Massilia species as members of the genera Telluria, Duganella, Pseudoduganella, Mokoshia gen. nov. and Zemynaea gen. nov. using orthogonal and non-orthogonal genome-based approaches.</title>
        <authorList>
            <person name="Bowman J.P."/>
        </authorList>
    </citation>
    <scope>NUCLEOTIDE SEQUENCE [LARGE SCALE GENOMIC DNA]</scope>
    <source>
        <strain evidence="2 3">LMG 28164</strain>
    </source>
</reference>
<dbReference type="NCBIfam" id="TIGR02523">
    <property type="entry name" value="type_IV_pilV"/>
    <property type="match status" value="1"/>
</dbReference>
<evidence type="ECO:0000313" key="2">
    <source>
        <dbReference type="EMBL" id="MCS0592256.1"/>
    </source>
</evidence>
<protein>
    <submittedName>
        <fullName evidence="2">Type IV pilus modification protein PilV</fullName>
    </submittedName>
</protein>
<comment type="caution">
    <text evidence="2">The sequence shown here is derived from an EMBL/GenBank/DDBJ whole genome shotgun (WGS) entry which is preliminary data.</text>
</comment>
<dbReference type="PROSITE" id="PS00409">
    <property type="entry name" value="PROKAR_NTER_METHYL"/>
    <property type="match status" value="1"/>
</dbReference>
<dbReference type="Pfam" id="PF22150">
    <property type="entry name" value="Tt1218-like"/>
    <property type="match status" value="1"/>
</dbReference>
<gene>
    <name evidence="2" type="primary">pilV</name>
    <name evidence="2" type="ORF">NX782_24020</name>
</gene>
<evidence type="ECO:0000259" key="1">
    <source>
        <dbReference type="Pfam" id="PF22150"/>
    </source>
</evidence>